<dbReference type="RefSeq" id="WP_179922798.1">
    <property type="nucleotide sequence ID" value="NZ_CP058909.1"/>
</dbReference>
<protein>
    <submittedName>
        <fullName evidence="1">Uncharacterized protein</fullName>
    </submittedName>
</protein>
<keyword evidence="2" id="KW-1185">Reference proteome</keyword>
<evidence type="ECO:0000313" key="2">
    <source>
        <dbReference type="Proteomes" id="UP000509346"/>
    </source>
</evidence>
<sequence length="99" mass="11561">MSISEEAPAFESLSRDECSIELDDPDLYIQYDGWEFFLGKENGPSHPSLDLDDIVTELRLYDDKAVVFHEIPERDEDFEIGFRVRNVYRIDKDGNRLDS</sequence>
<dbReference type="KEGG" id="hpel:HZS54_12210"/>
<dbReference type="AlphaFoldDB" id="A0A7D5T9Y3"/>
<accession>A0A7D5T9Y3</accession>
<organism evidence="1 2">
    <name type="scientific">Halosimplex pelagicum</name>
    <dbReference type="NCBI Taxonomy" id="869886"/>
    <lineage>
        <taxon>Archaea</taxon>
        <taxon>Methanobacteriati</taxon>
        <taxon>Methanobacteriota</taxon>
        <taxon>Stenosarchaea group</taxon>
        <taxon>Halobacteria</taxon>
        <taxon>Halobacteriales</taxon>
        <taxon>Haloarculaceae</taxon>
        <taxon>Halosimplex</taxon>
    </lineage>
</organism>
<dbReference type="GeneID" id="56083365"/>
<name>A0A7D5T9Y3_9EURY</name>
<reference evidence="1 2" key="1">
    <citation type="submission" date="2020-07" db="EMBL/GenBank/DDBJ databases">
        <title>Halosimplex litoreum sp. nov. and Halosimplex rubrum sp. nov., isolated from different salt environments.</title>
        <authorList>
            <person name="Cui H."/>
        </authorList>
    </citation>
    <scope>NUCLEOTIDE SEQUENCE [LARGE SCALE GENOMIC DNA]</scope>
    <source>
        <strain evidence="1 2">R2</strain>
    </source>
</reference>
<dbReference type="EMBL" id="CP058909">
    <property type="protein sequence ID" value="QLH82330.1"/>
    <property type="molecule type" value="Genomic_DNA"/>
</dbReference>
<proteinExistence type="predicted"/>
<dbReference type="Proteomes" id="UP000509346">
    <property type="component" value="Chromosome"/>
</dbReference>
<evidence type="ECO:0000313" key="1">
    <source>
        <dbReference type="EMBL" id="QLH82330.1"/>
    </source>
</evidence>
<gene>
    <name evidence="1" type="ORF">HZS54_12210</name>
</gene>